<evidence type="ECO:0000313" key="8">
    <source>
        <dbReference type="EMBL" id="MEN2785781.1"/>
    </source>
</evidence>
<dbReference type="Gene3D" id="6.20.330.10">
    <property type="match status" value="1"/>
</dbReference>
<dbReference type="Pfam" id="PF01343">
    <property type="entry name" value="Peptidase_S49"/>
    <property type="match status" value="2"/>
</dbReference>
<evidence type="ECO:0000256" key="6">
    <source>
        <dbReference type="ARBA" id="ARBA00023136"/>
    </source>
</evidence>
<dbReference type="InterPro" id="IPR002142">
    <property type="entry name" value="Peptidase_S49"/>
</dbReference>
<dbReference type="InterPro" id="IPR004635">
    <property type="entry name" value="Pept_S49_SppA"/>
</dbReference>
<keyword evidence="4 8" id="KW-0378">Hydrolase</keyword>
<keyword evidence="9" id="KW-1185">Reference proteome</keyword>
<evidence type="ECO:0000256" key="3">
    <source>
        <dbReference type="ARBA" id="ARBA00022670"/>
    </source>
</evidence>
<evidence type="ECO:0000256" key="5">
    <source>
        <dbReference type="ARBA" id="ARBA00022825"/>
    </source>
</evidence>
<evidence type="ECO:0000313" key="9">
    <source>
        <dbReference type="Proteomes" id="UP001404104"/>
    </source>
</evidence>
<dbReference type="PANTHER" id="PTHR33209">
    <property type="entry name" value="PROTEASE 4"/>
    <property type="match status" value="1"/>
</dbReference>
<dbReference type="InterPro" id="IPR029045">
    <property type="entry name" value="ClpP/crotonase-like_dom_sf"/>
</dbReference>
<evidence type="ECO:0000256" key="1">
    <source>
        <dbReference type="ARBA" id="ARBA00004370"/>
    </source>
</evidence>
<dbReference type="InterPro" id="IPR047272">
    <property type="entry name" value="S49_SppA_C"/>
</dbReference>
<feature type="domain" description="Peptidase S49" evidence="7">
    <location>
        <begin position="131"/>
        <end position="276"/>
    </location>
</feature>
<comment type="subcellular location">
    <subcellularLocation>
        <location evidence="1">Membrane</location>
    </subcellularLocation>
</comment>
<dbReference type="PANTHER" id="PTHR33209:SF1">
    <property type="entry name" value="PEPTIDASE S49 DOMAIN-CONTAINING PROTEIN"/>
    <property type="match status" value="1"/>
</dbReference>
<gene>
    <name evidence="8" type="primary">sppA</name>
    <name evidence="8" type="ORF">ABC969_05030</name>
</gene>
<proteinExistence type="inferred from homology"/>
<name>A0ABU9XPM4_9SPHN</name>
<dbReference type="PIRSF" id="PIRSF001217">
    <property type="entry name" value="Protease_4_SppA"/>
    <property type="match status" value="1"/>
</dbReference>
<dbReference type="RefSeq" id="WP_345863397.1">
    <property type="nucleotide sequence ID" value="NZ_JBDIMF010000001.1"/>
</dbReference>
<dbReference type="SUPFAM" id="SSF52096">
    <property type="entry name" value="ClpP/crotonase"/>
    <property type="match status" value="2"/>
</dbReference>
<protein>
    <submittedName>
        <fullName evidence="8">Signal peptide peptidase SppA</fullName>
        <ecNumber evidence="8">3.4.21.-</ecNumber>
    </submittedName>
</protein>
<keyword evidence="6" id="KW-0472">Membrane</keyword>
<dbReference type="InterPro" id="IPR047217">
    <property type="entry name" value="S49_SppA_67K_type_N"/>
</dbReference>
<evidence type="ECO:0000256" key="2">
    <source>
        <dbReference type="ARBA" id="ARBA00008683"/>
    </source>
</evidence>
<organism evidence="8 9">
    <name type="scientific">Sphingomonas qilianensis</name>
    <dbReference type="NCBI Taxonomy" id="1736690"/>
    <lineage>
        <taxon>Bacteria</taxon>
        <taxon>Pseudomonadati</taxon>
        <taxon>Pseudomonadota</taxon>
        <taxon>Alphaproteobacteria</taxon>
        <taxon>Sphingomonadales</taxon>
        <taxon>Sphingomonadaceae</taxon>
        <taxon>Sphingomonas</taxon>
    </lineage>
</organism>
<comment type="caution">
    <text evidence="8">The sequence shown here is derived from an EMBL/GenBank/DDBJ whole genome shotgun (WGS) entry which is preliminary data.</text>
</comment>
<reference evidence="8 9" key="1">
    <citation type="submission" date="2024-05" db="EMBL/GenBank/DDBJ databases">
        <authorList>
            <person name="Liu Q."/>
            <person name="Xin Y.-H."/>
        </authorList>
    </citation>
    <scope>NUCLEOTIDE SEQUENCE [LARGE SCALE GENOMIC DNA]</scope>
    <source>
        <strain evidence="8 9">CGMCC 1.15349</strain>
    </source>
</reference>
<dbReference type="Proteomes" id="UP001404104">
    <property type="component" value="Unassembled WGS sequence"/>
</dbReference>
<keyword evidence="3" id="KW-0645">Protease</keyword>
<evidence type="ECO:0000259" key="7">
    <source>
        <dbReference type="Pfam" id="PF01343"/>
    </source>
</evidence>
<evidence type="ECO:0000256" key="4">
    <source>
        <dbReference type="ARBA" id="ARBA00022801"/>
    </source>
</evidence>
<dbReference type="EMBL" id="JBDIMF010000001">
    <property type="protein sequence ID" value="MEN2785781.1"/>
    <property type="molecule type" value="Genomic_DNA"/>
</dbReference>
<keyword evidence="5" id="KW-0720">Serine protease</keyword>
<accession>A0ABU9XPM4</accession>
<dbReference type="GO" id="GO:0016787">
    <property type="term" value="F:hydrolase activity"/>
    <property type="evidence" value="ECO:0007669"/>
    <property type="project" value="UniProtKB-KW"/>
</dbReference>
<dbReference type="CDD" id="cd07023">
    <property type="entry name" value="S49_Sppa_N_C"/>
    <property type="match status" value="1"/>
</dbReference>
<dbReference type="NCBIfam" id="TIGR00706">
    <property type="entry name" value="SppA_dom"/>
    <property type="match status" value="1"/>
</dbReference>
<dbReference type="InterPro" id="IPR004634">
    <property type="entry name" value="Pept_S49_pIV"/>
</dbReference>
<feature type="domain" description="Peptidase S49" evidence="7">
    <location>
        <begin position="381"/>
        <end position="532"/>
    </location>
</feature>
<sequence length="630" mass="66408">MRLVRGAWKLLVGIKDALVLAAMLLFFGVLFAGLATRPGPATIKDGALLLDLKGQIVEQPSETDPFAALSGSVPTREYRLRDVVRLLDKAKSDPRVKVVVLDLGSFTGGYPAALNEVGEAIRAVRDGADGKGGKPVLAYATAYTDSSYRLAANASEIWMNPMGGTLLTGPGGSQLYYKGLIDRLGVNAHIYRVGKYKSFVEPYTRADQSPEAKQAAGALQSVLFDQWKTQVARARPKAKFQPMFDAPDAVITAASGDIAKANLQAGLVDKLAERIDFDKRVGQLAGTDRAKAAGNFRTIRYDAYLAANPLPTSGDQIGVLTVAGDIVDGKAPAGRAGGDTISKALLDGLAKKNLKALVVRIDSPGGSALASEKIRTAILEAKARKLPVVISMGSLAASGGYWVATAGDTIFAEPTTITGSIGIFGIIPTFENTLAKIGVTSDGVKTTPLSGQPDVIGGTNPETDRLLQSAIEHGYAQFIGRVAKARKMTPERVNEIAQGRVWDGGTARQIGLVDRFGTVDDAIAEAAKRAGLKGNVQAVYLEKEPGWLGKLAAQFRGGSNDEDDAEGDVFARISADHKAVLARALGDMQRLTRSSSVQAKCLECVGMGPVATPAASDLRLIDLLFAKFAS</sequence>
<dbReference type="EC" id="3.4.21.-" evidence="8"/>
<comment type="similarity">
    <text evidence="2">Belongs to the peptidase S49 family.</text>
</comment>
<dbReference type="CDD" id="cd07018">
    <property type="entry name" value="S49_SppA_67K_type"/>
    <property type="match status" value="1"/>
</dbReference>
<dbReference type="Gene3D" id="3.90.226.10">
    <property type="entry name" value="2-enoyl-CoA Hydratase, Chain A, domain 1"/>
    <property type="match status" value="3"/>
</dbReference>
<dbReference type="NCBIfam" id="TIGR00705">
    <property type="entry name" value="SppA_67K"/>
    <property type="match status" value="1"/>
</dbReference>